<accession>A0ACB7TFH1</accession>
<gene>
    <name evidence="1" type="ORF">HPB50_005283</name>
</gene>
<evidence type="ECO:0000313" key="2">
    <source>
        <dbReference type="Proteomes" id="UP000821845"/>
    </source>
</evidence>
<name>A0ACB7TFH1_HYAAI</name>
<dbReference type="Proteomes" id="UP000821845">
    <property type="component" value="Chromosome 1"/>
</dbReference>
<evidence type="ECO:0000313" key="1">
    <source>
        <dbReference type="EMBL" id="KAH6944794.1"/>
    </source>
</evidence>
<keyword evidence="2" id="KW-1185">Reference proteome</keyword>
<proteinExistence type="predicted"/>
<dbReference type="EMBL" id="CM023481">
    <property type="protein sequence ID" value="KAH6944794.1"/>
    <property type="molecule type" value="Genomic_DNA"/>
</dbReference>
<reference evidence="1" key="1">
    <citation type="submission" date="2020-05" db="EMBL/GenBank/DDBJ databases">
        <title>Large-scale comparative analyses of tick genomes elucidate their genetic diversity and vector capacities.</title>
        <authorList>
            <person name="Jia N."/>
            <person name="Wang J."/>
            <person name="Shi W."/>
            <person name="Du L."/>
            <person name="Sun Y."/>
            <person name="Zhan W."/>
            <person name="Jiang J."/>
            <person name="Wang Q."/>
            <person name="Zhang B."/>
            <person name="Ji P."/>
            <person name="Sakyi L.B."/>
            <person name="Cui X."/>
            <person name="Yuan T."/>
            <person name="Jiang B."/>
            <person name="Yang W."/>
            <person name="Lam T.T.-Y."/>
            <person name="Chang Q."/>
            <person name="Ding S."/>
            <person name="Wang X."/>
            <person name="Zhu J."/>
            <person name="Ruan X."/>
            <person name="Zhao L."/>
            <person name="Wei J."/>
            <person name="Que T."/>
            <person name="Du C."/>
            <person name="Cheng J."/>
            <person name="Dai P."/>
            <person name="Han X."/>
            <person name="Huang E."/>
            <person name="Gao Y."/>
            <person name="Liu J."/>
            <person name="Shao H."/>
            <person name="Ye R."/>
            <person name="Li L."/>
            <person name="Wei W."/>
            <person name="Wang X."/>
            <person name="Wang C."/>
            <person name="Yang T."/>
            <person name="Huo Q."/>
            <person name="Li W."/>
            <person name="Guo W."/>
            <person name="Chen H."/>
            <person name="Zhou L."/>
            <person name="Ni X."/>
            <person name="Tian J."/>
            <person name="Zhou Y."/>
            <person name="Sheng Y."/>
            <person name="Liu T."/>
            <person name="Pan Y."/>
            <person name="Xia L."/>
            <person name="Li J."/>
            <person name="Zhao F."/>
            <person name="Cao W."/>
        </authorList>
    </citation>
    <scope>NUCLEOTIDE SEQUENCE</scope>
    <source>
        <strain evidence="1">Hyas-2018</strain>
    </source>
</reference>
<organism evidence="1 2">
    <name type="scientific">Hyalomma asiaticum</name>
    <name type="common">Tick</name>
    <dbReference type="NCBI Taxonomy" id="266040"/>
    <lineage>
        <taxon>Eukaryota</taxon>
        <taxon>Metazoa</taxon>
        <taxon>Ecdysozoa</taxon>
        <taxon>Arthropoda</taxon>
        <taxon>Chelicerata</taxon>
        <taxon>Arachnida</taxon>
        <taxon>Acari</taxon>
        <taxon>Parasitiformes</taxon>
        <taxon>Ixodida</taxon>
        <taxon>Ixodoidea</taxon>
        <taxon>Ixodidae</taxon>
        <taxon>Hyalomminae</taxon>
        <taxon>Hyalomma</taxon>
    </lineage>
</organism>
<protein>
    <submittedName>
        <fullName evidence="1">Uncharacterized protein</fullName>
    </submittedName>
</protein>
<sequence length="403" mass="43945">MHNVGYRTLAEDSPPQSNAVCVPPNRERGSRLRESALRIPRSRTYRRSLPENCEKALTLDKNRPATRSPSTSPSLVPKRPSARQEPSSDLDPSPLCTPKGYLAFVDSSPEREERKEKTIIPPADVLLSCPLGPDVTSVLEMDARFPSSPPSTPPGCLNVTASSGPKCRICHEGDQEESLTSLCKCSGTMGLLHVSCLERWLNARNIDSCELCYQCFPTAPQPSGMRGFVHWALHGDSHRAVLGDLFCFAVLTPVALLSCFLCTHKASKQALEGHVNEAASLVALAGILAAAYLAWAFVTMRFHYRAFTVWQARNPIRRIVAPSFAGRARGSDRATAEQPAGPLEMVGVVSESVNDTARTTQRQGVGALRLSLERSPNALSATWPSALQQSIYTLGPFAGFEYW</sequence>
<comment type="caution">
    <text evidence="1">The sequence shown here is derived from an EMBL/GenBank/DDBJ whole genome shotgun (WGS) entry which is preliminary data.</text>
</comment>